<dbReference type="SUPFAM" id="SSF53335">
    <property type="entry name" value="S-adenosyl-L-methionine-dependent methyltransferases"/>
    <property type="match status" value="1"/>
</dbReference>
<gene>
    <name evidence="1" type="ORF">N7517_010216</name>
</gene>
<evidence type="ECO:0000313" key="2">
    <source>
        <dbReference type="Proteomes" id="UP001147752"/>
    </source>
</evidence>
<evidence type="ECO:0008006" key="3">
    <source>
        <dbReference type="Google" id="ProtNLM"/>
    </source>
</evidence>
<comment type="caution">
    <text evidence="1">The sequence shown here is derived from an EMBL/GenBank/DDBJ whole genome shotgun (WGS) entry which is preliminary data.</text>
</comment>
<dbReference type="OrthoDB" id="2013972at2759"/>
<dbReference type="GeneID" id="81467122"/>
<evidence type="ECO:0000313" key="1">
    <source>
        <dbReference type="EMBL" id="KAJ5355607.1"/>
    </source>
</evidence>
<reference evidence="1" key="2">
    <citation type="journal article" date="2023" name="IMA Fungus">
        <title>Comparative genomic study of the Penicillium genus elucidates a diverse pangenome and 15 lateral gene transfer events.</title>
        <authorList>
            <person name="Petersen C."/>
            <person name="Sorensen T."/>
            <person name="Nielsen M.R."/>
            <person name="Sondergaard T.E."/>
            <person name="Sorensen J.L."/>
            <person name="Fitzpatrick D.A."/>
            <person name="Frisvad J.C."/>
            <person name="Nielsen K.L."/>
        </authorList>
    </citation>
    <scope>NUCLEOTIDE SEQUENCE</scope>
    <source>
        <strain evidence="1">IBT 3081</strain>
    </source>
</reference>
<dbReference type="RefSeq" id="XP_056573754.1">
    <property type="nucleotide sequence ID" value="XM_056727939.1"/>
</dbReference>
<reference evidence="1" key="1">
    <citation type="submission" date="2022-12" db="EMBL/GenBank/DDBJ databases">
        <authorList>
            <person name="Petersen C."/>
        </authorList>
    </citation>
    <scope>NUCLEOTIDE SEQUENCE</scope>
    <source>
        <strain evidence="1">IBT 3081</strain>
    </source>
</reference>
<dbReference type="PANTHER" id="PTHR43591:SF24">
    <property type="entry name" value="2-METHOXY-6-POLYPRENYL-1,4-BENZOQUINOL METHYLASE, MITOCHONDRIAL"/>
    <property type="match status" value="1"/>
</dbReference>
<proteinExistence type="predicted"/>
<dbReference type="EMBL" id="JAPZBT010000006">
    <property type="protein sequence ID" value="KAJ5355607.1"/>
    <property type="molecule type" value="Genomic_DNA"/>
</dbReference>
<keyword evidence="2" id="KW-1185">Reference proteome</keyword>
<dbReference type="Pfam" id="PF13489">
    <property type="entry name" value="Methyltransf_23"/>
    <property type="match status" value="1"/>
</dbReference>
<sequence length="399" mass="45916">MLSGIPFGIDSLIFMGLINHLADPYGNYVADGLVSPPTHRLYLSTFEKCRDNEKMDIAVDPDFYSMVNDYGIDPQDLHSDTTSIASSIARGRLENGRRYQAIKEDDYWGPSDEQQFEAFEIGHMVFLVLDHEQPNPLFRAPIGNSPKNILDIGTGQGSWAIDVADRYSLATVRGVDIFPPPVSWMPPNCIFEVDDVLREWTWREPFDFIHMRLMYGAFPPEGWEKLYKQAYDALEPGGWIEQMELDVRVYSEDGTLKKEHQLYGWGDMFIRCSERAGRSLRTHETMRSAIEKAGFVDVHEERYKIPLGPWARDNTLKEAGHLQWAHWNAALEGWAMWLLTHFGEPEPWTKEEVQVFLAKVRTELNNPHIHAYEPANRVWARKPTSEELQAKTNIKVETA</sequence>
<dbReference type="Proteomes" id="UP001147752">
    <property type="component" value="Unassembled WGS sequence"/>
</dbReference>
<accession>A0A9W9R8D4</accession>
<dbReference type="Gene3D" id="3.40.50.150">
    <property type="entry name" value="Vaccinia Virus protein VP39"/>
    <property type="match status" value="1"/>
</dbReference>
<name>A0A9W9R8D4_9EURO</name>
<organism evidence="1 2">
    <name type="scientific">Penicillium concentricum</name>
    <dbReference type="NCBI Taxonomy" id="293559"/>
    <lineage>
        <taxon>Eukaryota</taxon>
        <taxon>Fungi</taxon>
        <taxon>Dikarya</taxon>
        <taxon>Ascomycota</taxon>
        <taxon>Pezizomycotina</taxon>
        <taxon>Eurotiomycetes</taxon>
        <taxon>Eurotiomycetidae</taxon>
        <taxon>Eurotiales</taxon>
        <taxon>Aspergillaceae</taxon>
        <taxon>Penicillium</taxon>
    </lineage>
</organism>
<dbReference type="CDD" id="cd02440">
    <property type="entry name" value="AdoMet_MTases"/>
    <property type="match status" value="1"/>
</dbReference>
<dbReference type="PANTHER" id="PTHR43591">
    <property type="entry name" value="METHYLTRANSFERASE"/>
    <property type="match status" value="1"/>
</dbReference>
<dbReference type="AlphaFoldDB" id="A0A9W9R8D4"/>
<protein>
    <recommendedName>
        <fullName evidence="3">S-adenosyl-L-methionine-dependent methyltransferase</fullName>
    </recommendedName>
</protein>
<dbReference type="GO" id="GO:0008168">
    <property type="term" value="F:methyltransferase activity"/>
    <property type="evidence" value="ECO:0007669"/>
    <property type="project" value="TreeGrafter"/>
</dbReference>
<dbReference type="InterPro" id="IPR029063">
    <property type="entry name" value="SAM-dependent_MTases_sf"/>
</dbReference>